<dbReference type="InterPro" id="IPR039808">
    <property type="entry name" value="Cadherin"/>
</dbReference>
<name>A0A915DAN4_9BILA</name>
<keyword evidence="10" id="KW-1015">Disulfide bond</keyword>
<dbReference type="PROSITE" id="PS00232">
    <property type="entry name" value="CADHERIN_1"/>
    <property type="match status" value="2"/>
</dbReference>
<dbReference type="Gene3D" id="2.60.40.60">
    <property type="entry name" value="Cadherins"/>
    <property type="match status" value="8"/>
</dbReference>
<dbReference type="InterPro" id="IPR002126">
    <property type="entry name" value="Cadherin-like_dom"/>
</dbReference>
<dbReference type="InterPro" id="IPR015919">
    <property type="entry name" value="Cadherin-like_sf"/>
</dbReference>
<dbReference type="AlphaFoldDB" id="A0A915DAN4"/>
<sequence length="768" mass="85055">MHPPTFSKDFPEMLEVREDDPPGTEIGQITTNDEDLGYNGLVQYSLTTNSYFNIHLYSGHLSIRRPLTELLQQKADKSSEFWEQSLEVVVRDMALNSSLSKAAKKMVNIRIYGANMHTPAFEQPAYFLKISENNVAGQELLILRATDQDIGPKNGKVEYRLAMEASELVSVDPDTGILRLEMMAVDRGSPAKIAFANVTIEVEDVNDNAPFCSSIHKATLLEDSPNGLLIACIYAQDADLHQNAFLNYSINQQTSNKVPFRIDSATGCIFLHTDKPLDYQQTRFYNFSVQVFDQGSPPLNCSCPVEISLIDVNENILPPQFNEIALEAKNLPPKTEVLKVQAVDPEGSVVTYKLVSGNGLGFFEIHPQTGVIRTSVVLDYEACVMYWLAVRAEDDSGPFALTSHLHVLVRVLNQNDRAPTFSQPIYFTSVSENSAENKVILKIEAVDPDMSSNKNVERGSGTGVKYAIVKGNPQSNFAVDENTGYLITGKRRLDRETQSEHELHIRACDQGTPQLCTTALVVVSIMDVNDNAPIFVNPSTTTITVPADHVGLLTQVFAYDLDADAPNSNIIYEIVGNTLFSIDQWGSPSLHSNTSLTLIPISRANKLTVANRKPELREQEVWKELYVSDSDSVGTVVGIVKAMDGDSDPLWWWTTPSITSNHTFAFKTNSGELVLAKPVSSIDFSLNEIELHFMVTDGLDEISDKIKIRISRSTTSRPKFLHPNSSVELSGISPLGFVPYTAHAVFDETRTGSAILTKSYIPFTVWMI</sequence>
<dbReference type="GO" id="GO:0016477">
    <property type="term" value="P:cell migration"/>
    <property type="evidence" value="ECO:0007669"/>
    <property type="project" value="TreeGrafter"/>
</dbReference>
<dbReference type="GO" id="GO:0045296">
    <property type="term" value="F:cadherin binding"/>
    <property type="evidence" value="ECO:0007669"/>
    <property type="project" value="TreeGrafter"/>
</dbReference>
<organism evidence="14 15">
    <name type="scientific">Ditylenchus dipsaci</name>
    <dbReference type="NCBI Taxonomy" id="166011"/>
    <lineage>
        <taxon>Eukaryota</taxon>
        <taxon>Metazoa</taxon>
        <taxon>Ecdysozoa</taxon>
        <taxon>Nematoda</taxon>
        <taxon>Chromadorea</taxon>
        <taxon>Rhabditida</taxon>
        <taxon>Tylenchina</taxon>
        <taxon>Tylenchomorpha</taxon>
        <taxon>Sphaerularioidea</taxon>
        <taxon>Anguinidae</taxon>
        <taxon>Anguininae</taxon>
        <taxon>Ditylenchus</taxon>
    </lineage>
</organism>
<dbReference type="GO" id="GO:0008013">
    <property type="term" value="F:beta-catenin binding"/>
    <property type="evidence" value="ECO:0007669"/>
    <property type="project" value="TreeGrafter"/>
</dbReference>
<dbReference type="SUPFAM" id="SSF49313">
    <property type="entry name" value="Cadherin-like"/>
    <property type="match status" value="7"/>
</dbReference>
<evidence type="ECO:0000256" key="10">
    <source>
        <dbReference type="ARBA" id="ARBA00023157"/>
    </source>
</evidence>
<evidence type="ECO:0000313" key="15">
    <source>
        <dbReference type="WBParaSite" id="jg17412"/>
    </source>
</evidence>
<comment type="subcellular location">
    <subcellularLocation>
        <location evidence="1">Membrane</location>
        <topology evidence="1">Single-pass membrane protein</topology>
    </subcellularLocation>
</comment>
<feature type="domain" description="Cadherin" evidence="13">
    <location>
        <begin position="329"/>
        <end position="421"/>
    </location>
</feature>
<dbReference type="GO" id="GO:0005509">
    <property type="term" value="F:calcium ion binding"/>
    <property type="evidence" value="ECO:0007669"/>
    <property type="project" value="UniProtKB-UniRule"/>
</dbReference>
<evidence type="ECO:0000256" key="3">
    <source>
        <dbReference type="ARBA" id="ARBA00022692"/>
    </source>
</evidence>
<keyword evidence="6 12" id="KW-0106">Calcium</keyword>
<feature type="domain" description="Cadherin" evidence="13">
    <location>
        <begin position="212"/>
        <end position="321"/>
    </location>
</feature>
<evidence type="ECO:0000256" key="4">
    <source>
        <dbReference type="ARBA" id="ARBA00022729"/>
    </source>
</evidence>
<dbReference type="Proteomes" id="UP000887574">
    <property type="component" value="Unplaced"/>
</dbReference>
<evidence type="ECO:0000259" key="13">
    <source>
        <dbReference type="PROSITE" id="PS50268"/>
    </source>
</evidence>
<keyword evidence="4" id="KW-0732">Signal</keyword>
<dbReference type="FunFam" id="2.60.40.60:FF:000037">
    <property type="entry name" value="FAT atypical cadherin 1"/>
    <property type="match status" value="1"/>
</dbReference>
<dbReference type="FunFam" id="2.60.40.60:FF:000015">
    <property type="entry name" value="FAT atypical cadherin 1"/>
    <property type="match status" value="1"/>
</dbReference>
<evidence type="ECO:0000256" key="1">
    <source>
        <dbReference type="ARBA" id="ARBA00004167"/>
    </source>
</evidence>
<feature type="domain" description="Cadherin" evidence="13">
    <location>
        <begin position="422"/>
        <end position="535"/>
    </location>
</feature>
<protein>
    <submittedName>
        <fullName evidence="15">Cadherin domain-containing protein</fullName>
    </submittedName>
</protein>
<dbReference type="PANTHER" id="PTHR24027">
    <property type="entry name" value="CADHERIN-23"/>
    <property type="match status" value="1"/>
</dbReference>
<reference evidence="15" key="1">
    <citation type="submission" date="2022-11" db="UniProtKB">
        <authorList>
            <consortium name="WormBaseParasite"/>
        </authorList>
    </citation>
    <scope>IDENTIFICATION</scope>
</reference>
<dbReference type="CDD" id="cd11304">
    <property type="entry name" value="Cadherin_repeat"/>
    <property type="match status" value="6"/>
</dbReference>
<proteinExistence type="predicted"/>
<keyword evidence="7" id="KW-0130">Cell adhesion</keyword>
<keyword evidence="5" id="KW-0677">Repeat</keyword>
<keyword evidence="3" id="KW-0812">Transmembrane</keyword>
<evidence type="ECO:0000256" key="7">
    <source>
        <dbReference type="ARBA" id="ARBA00022889"/>
    </source>
</evidence>
<evidence type="ECO:0000256" key="6">
    <source>
        <dbReference type="ARBA" id="ARBA00022837"/>
    </source>
</evidence>
<evidence type="ECO:0000256" key="12">
    <source>
        <dbReference type="PROSITE-ProRule" id="PRU00043"/>
    </source>
</evidence>
<dbReference type="InterPro" id="IPR020894">
    <property type="entry name" value="Cadherin_CS"/>
</dbReference>
<evidence type="ECO:0000256" key="11">
    <source>
        <dbReference type="ARBA" id="ARBA00023180"/>
    </source>
</evidence>
<keyword evidence="11" id="KW-0325">Glycoprotein</keyword>
<evidence type="ECO:0000256" key="8">
    <source>
        <dbReference type="ARBA" id="ARBA00022989"/>
    </source>
</evidence>
<keyword evidence="2" id="KW-0245">EGF-like domain</keyword>
<dbReference type="PANTHER" id="PTHR24027:SF438">
    <property type="entry name" value="CADHERIN 23"/>
    <property type="match status" value="1"/>
</dbReference>
<evidence type="ECO:0000313" key="14">
    <source>
        <dbReference type="Proteomes" id="UP000887574"/>
    </source>
</evidence>
<evidence type="ECO:0000256" key="9">
    <source>
        <dbReference type="ARBA" id="ARBA00023136"/>
    </source>
</evidence>
<dbReference type="GO" id="GO:0016342">
    <property type="term" value="C:catenin complex"/>
    <property type="evidence" value="ECO:0007669"/>
    <property type="project" value="TreeGrafter"/>
</dbReference>
<evidence type="ECO:0000256" key="5">
    <source>
        <dbReference type="ARBA" id="ARBA00022737"/>
    </source>
</evidence>
<keyword evidence="8" id="KW-1133">Transmembrane helix</keyword>
<dbReference type="Pfam" id="PF00028">
    <property type="entry name" value="Cadherin"/>
    <property type="match status" value="4"/>
</dbReference>
<accession>A0A915DAN4</accession>
<dbReference type="GO" id="GO:0007156">
    <property type="term" value="P:homophilic cell adhesion via plasma membrane adhesion molecules"/>
    <property type="evidence" value="ECO:0007669"/>
    <property type="project" value="InterPro"/>
</dbReference>
<feature type="domain" description="Cadherin" evidence="13">
    <location>
        <begin position="8"/>
        <end position="121"/>
    </location>
</feature>
<dbReference type="WBParaSite" id="jg17412">
    <property type="protein sequence ID" value="jg17412"/>
    <property type="gene ID" value="jg17412"/>
</dbReference>
<keyword evidence="9" id="KW-0472">Membrane</keyword>
<keyword evidence="14" id="KW-1185">Reference proteome</keyword>
<dbReference type="SMART" id="SM00112">
    <property type="entry name" value="CA"/>
    <property type="match status" value="5"/>
</dbReference>
<dbReference type="PRINTS" id="PR00205">
    <property type="entry name" value="CADHERIN"/>
</dbReference>
<dbReference type="PROSITE" id="PS50268">
    <property type="entry name" value="CADHERIN_2"/>
    <property type="match status" value="5"/>
</dbReference>
<evidence type="ECO:0000256" key="2">
    <source>
        <dbReference type="ARBA" id="ARBA00022536"/>
    </source>
</evidence>
<feature type="domain" description="Cadherin" evidence="13">
    <location>
        <begin position="122"/>
        <end position="212"/>
    </location>
</feature>